<name>A0A0D9NME5_METAN</name>
<keyword evidence="2" id="KW-1185">Reference proteome</keyword>
<dbReference type="STRING" id="1291518.A0A0D9NME5"/>
<dbReference type="OrthoDB" id="2104739at2759"/>
<evidence type="ECO:0000313" key="1">
    <source>
        <dbReference type="EMBL" id="KJK74943.1"/>
    </source>
</evidence>
<accession>A0A0D9NME5</accession>
<proteinExistence type="predicted"/>
<protein>
    <submittedName>
        <fullName evidence="1">Uncharacterized protein</fullName>
    </submittedName>
</protein>
<dbReference type="Proteomes" id="UP000054544">
    <property type="component" value="Unassembled WGS sequence"/>
</dbReference>
<sequence>MHEFAIPGQSKDHFLQAFFNAIGSSIQEQDEVDLSDNETEKRIREKAVGFADYLIDNFFLPREPCLAFLAELGYTLTPLSKGTSEKGKATLSGVLFHSEHAGQRSEP</sequence>
<organism evidence="1 2">
    <name type="scientific">Metarhizium anisopliae BRIP 53293</name>
    <dbReference type="NCBI Taxonomy" id="1291518"/>
    <lineage>
        <taxon>Eukaryota</taxon>
        <taxon>Fungi</taxon>
        <taxon>Dikarya</taxon>
        <taxon>Ascomycota</taxon>
        <taxon>Pezizomycotina</taxon>
        <taxon>Sordariomycetes</taxon>
        <taxon>Hypocreomycetidae</taxon>
        <taxon>Hypocreales</taxon>
        <taxon>Clavicipitaceae</taxon>
        <taxon>Metarhizium</taxon>
    </lineage>
</organism>
<reference evidence="2" key="1">
    <citation type="journal article" date="2014" name="BMC Genomics">
        <title>The genome sequence of the biocontrol fungus Metarhizium anisopliae and comparative genomics of Metarhizium species.</title>
        <authorList>
            <person name="Pattemore J.A."/>
            <person name="Hane J.K."/>
            <person name="Williams A.H."/>
            <person name="Wilson B.A."/>
            <person name="Stodart B.J."/>
            <person name="Ash G.J."/>
        </authorList>
    </citation>
    <scope>NUCLEOTIDE SEQUENCE [LARGE SCALE GENOMIC DNA]</scope>
    <source>
        <strain evidence="2">BRIP 53293</strain>
    </source>
</reference>
<dbReference type="EMBL" id="KE384753">
    <property type="protein sequence ID" value="KJK74943.1"/>
    <property type="molecule type" value="Genomic_DNA"/>
</dbReference>
<gene>
    <name evidence="1" type="ORF">H634G_09777</name>
</gene>
<evidence type="ECO:0000313" key="2">
    <source>
        <dbReference type="Proteomes" id="UP000054544"/>
    </source>
</evidence>
<dbReference type="AlphaFoldDB" id="A0A0D9NME5"/>